<keyword evidence="1" id="KW-1133">Transmembrane helix</keyword>
<dbReference type="KEGG" id="tbl:TBLA_0B07310"/>
<dbReference type="Proteomes" id="UP000002866">
    <property type="component" value="Chromosome 2"/>
</dbReference>
<keyword evidence="1" id="KW-0812">Transmembrane</keyword>
<dbReference type="InterPro" id="IPR008250">
    <property type="entry name" value="ATPase_P-typ_transduc_dom_A_sf"/>
</dbReference>
<organism evidence="2 3">
    <name type="scientific">Henningerozyma blattae (strain ATCC 34711 / CBS 6284 / DSM 70876 / NBRC 10599 / NRRL Y-10934 / UCD 77-7)</name>
    <name type="common">Yeast</name>
    <name type="synonym">Tetrapisispora blattae</name>
    <dbReference type="NCBI Taxonomy" id="1071380"/>
    <lineage>
        <taxon>Eukaryota</taxon>
        <taxon>Fungi</taxon>
        <taxon>Dikarya</taxon>
        <taxon>Ascomycota</taxon>
        <taxon>Saccharomycotina</taxon>
        <taxon>Saccharomycetes</taxon>
        <taxon>Saccharomycetales</taxon>
        <taxon>Saccharomycetaceae</taxon>
        <taxon>Henningerozyma</taxon>
    </lineage>
</organism>
<dbReference type="SUPFAM" id="SSF81653">
    <property type="entry name" value="Calcium ATPase, transduction domain A"/>
    <property type="match status" value="1"/>
</dbReference>
<reference evidence="2 3" key="1">
    <citation type="journal article" date="2011" name="Proc. Natl. Acad. Sci. U.S.A.">
        <title>Evolutionary erosion of yeast sex chromosomes by mating-type switching accidents.</title>
        <authorList>
            <person name="Gordon J.L."/>
            <person name="Armisen D."/>
            <person name="Proux-Wera E."/>
            <person name="Oheigeartaigh S.S."/>
            <person name="Byrne K.P."/>
            <person name="Wolfe K.H."/>
        </authorList>
    </citation>
    <scope>NUCLEOTIDE SEQUENCE [LARGE SCALE GENOMIC DNA]</scope>
    <source>
        <strain evidence="3">ATCC 34711 / CBS 6284 / DSM 70876 / NBRC 10599 / NRRL Y-10934 / UCD 77-7</strain>
    </source>
</reference>
<evidence type="ECO:0000313" key="2">
    <source>
        <dbReference type="EMBL" id="CCH59549.1"/>
    </source>
</evidence>
<gene>
    <name evidence="2" type="primary">TBLA0B07310</name>
    <name evidence="2" type="ORF">TBLA_0B07310</name>
</gene>
<dbReference type="InParanoid" id="I2GZJ7"/>
<dbReference type="GeneID" id="14494612"/>
<name>I2GZJ7_HENB6</name>
<accession>I2GZJ7</accession>
<evidence type="ECO:0000256" key="1">
    <source>
        <dbReference type="SAM" id="Phobius"/>
    </source>
</evidence>
<proteinExistence type="predicted"/>
<dbReference type="HOGENOM" id="CLU_710140_0_0_1"/>
<feature type="transmembrane region" description="Helical" evidence="1">
    <location>
        <begin position="372"/>
        <end position="388"/>
    </location>
</feature>
<dbReference type="STRING" id="1071380.I2GZJ7"/>
<dbReference type="AlphaFoldDB" id="I2GZJ7"/>
<evidence type="ECO:0000313" key="3">
    <source>
        <dbReference type="Proteomes" id="UP000002866"/>
    </source>
</evidence>
<feature type="transmembrane region" description="Helical" evidence="1">
    <location>
        <begin position="100"/>
        <end position="133"/>
    </location>
</feature>
<sequence>MQRHRGELRRERADSLRTQLLNRQLHHKIQEIARDAEEEDLDTEMANNLVFQCLSLANNTSFLIKGLLDFSIFDPKDNYRYINIRLPMESPAVAHNQNKLYALSFLSLFMLFFLIPFIWVIIPLVTLLLLIVFQHQCYSKKELNNEEPFFPVFKKRPLQKEVISQEYSAFQTTLDLTDLKEKHNVILTNTSLNNLQIGDFIYLKKNDIVPTDILLLYSNETNSTANIQLSDNTFTNKFTNDKFVNLLRTNTGLANINYHLHYHKRSGYLFVNSSSSSSTSSSYSQKSYLKDENIIQKGSIINSNEIIGLILDTSTIQSNVFKRSYNKIHNTLIKPLDFSSSFATYYETIQNTFSKSLPIPHSNNFTIKRKRRKIIAFIFAFGFVRLIFI</sequence>
<dbReference type="EMBL" id="HE806317">
    <property type="protein sequence ID" value="CCH59549.1"/>
    <property type="molecule type" value="Genomic_DNA"/>
</dbReference>
<keyword evidence="3" id="KW-1185">Reference proteome</keyword>
<protein>
    <submittedName>
        <fullName evidence="2">Uncharacterized protein</fullName>
    </submittedName>
</protein>
<dbReference type="RefSeq" id="XP_004179068.1">
    <property type="nucleotide sequence ID" value="XM_004179020.1"/>
</dbReference>
<keyword evidence="1" id="KW-0472">Membrane</keyword>